<keyword evidence="3 6" id="KW-0489">Methyltransferase</keyword>
<dbReference type="Proteomes" id="UP000579945">
    <property type="component" value="Unassembled WGS sequence"/>
</dbReference>
<organism evidence="7 8">
    <name type="scientific">Nonomuraea dietziae</name>
    <dbReference type="NCBI Taxonomy" id="65515"/>
    <lineage>
        <taxon>Bacteria</taxon>
        <taxon>Bacillati</taxon>
        <taxon>Actinomycetota</taxon>
        <taxon>Actinomycetes</taxon>
        <taxon>Streptosporangiales</taxon>
        <taxon>Streptosporangiaceae</taxon>
        <taxon>Nonomuraea</taxon>
    </lineage>
</organism>
<evidence type="ECO:0000256" key="4">
    <source>
        <dbReference type="ARBA" id="ARBA00022679"/>
    </source>
</evidence>
<evidence type="ECO:0000256" key="6">
    <source>
        <dbReference type="RuleBase" id="RU362030"/>
    </source>
</evidence>
<evidence type="ECO:0000256" key="2">
    <source>
        <dbReference type="ARBA" id="ARBA00008138"/>
    </source>
</evidence>
<dbReference type="GO" id="GO:0008168">
    <property type="term" value="F:methyltransferase activity"/>
    <property type="evidence" value="ECO:0007669"/>
    <property type="project" value="UniProtKB-UniRule"/>
</dbReference>
<evidence type="ECO:0000256" key="1">
    <source>
        <dbReference type="ARBA" id="ARBA00003907"/>
    </source>
</evidence>
<dbReference type="EMBL" id="JACIBV010000001">
    <property type="protein sequence ID" value="MBB3728104.1"/>
    <property type="molecule type" value="Genomic_DNA"/>
</dbReference>
<proteinExistence type="inferred from homology"/>
<comment type="similarity">
    <text evidence="2 6">Belongs to the UPF0677 family.</text>
</comment>
<dbReference type="AlphaFoldDB" id="A0A7W5VAF9"/>
<protein>
    <recommendedName>
        <fullName evidence="6">S-adenosyl-L-methionine-dependent methyltransferase</fullName>
        <ecNumber evidence="6">2.1.1.-</ecNumber>
    </recommendedName>
</protein>
<dbReference type="PANTHER" id="PTHR43619:SF2">
    <property type="entry name" value="S-ADENOSYL-L-METHIONINE-DEPENDENT METHYLTRANSFERASES SUPERFAMILY PROTEIN"/>
    <property type="match status" value="1"/>
</dbReference>
<dbReference type="SUPFAM" id="SSF53335">
    <property type="entry name" value="S-adenosyl-L-methionine-dependent methyltransferases"/>
    <property type="match status" value="1"/>
</dbReference>
<reference evidence="7 8" key="1">
    <citation type="submission" date="2020-08" db="EMBL/GenBank/DDBJ databases">
        <title>Sequencing the genomes of 1000 actinobacteria strains.</title>
        <authorList>
            <person name="Klenk H.-P."/>
        </authorList>
    </citation>
    <scope>NUCLEOTIDE SEQUENCE [LARGE SCALE GENOMIC DNA]</scope>
    <source>
        <strain evidence="7 8">DSM 44320</strain>
    </source>
</reference>
<dbReference type="NCBIfam" id="TIGR00027">
    <property type="entry name" value="mthyl_TIGR00027"/>
    <property type="match status" value="1"/>
</dbReference>
<dbReference type="InterPro" id="IPR029063">
    <property type="entry name" value="SAM-dependent_MTases_sf"/>
</dbReference>
<evidence type="ECO:0000256" key="3">
    <source>
        <dbReference type="ARBA" id="ARBA00022603"/>
    </source>
</evidence>
<keyword evidence="4 7" id="KW-0808">Transferase</keyword>
<dbReference type="InterPro" id="IPR007213">
    <property type="entry name" value="Ppm1/Ppm2/Tcmp"/>
</dbReference>
<dbReference type="Pfam" id="PF04072">
    <property type="entry name" value="LCM"/>
    <property type="match status" value="1"/>
</dbReference>
<dbReference type="PANTHER" id="PTHR43619">
    <property type="entry name" value="S-ADENOSYL-L-METHIONINE-DEPENDENT METHYLTRANSFERASE YKTD-RELATED"/>
    <property type="match status" value="1"/>
</dbReference>
<dbReference type="Gene3D" id="3.40.50.150">
    <property type="entry name" value="Vaccinia Virus protein VP39"/>
    <property type="match status" value="1"/>
</dbReference>
<evidence type="ECO:0000313" key="7">
    <source>
        <dbReference type="EMBL" id="MBB3728104.1"/>
    </source>
</evidence>
<comment type="caution">
    <text evidence="7">The sequence shown here is derived from an EMBL/GenBank/DDBJ whole genome shotgun (WGS) entry which is preliminary data.</text>
</comment>
<evidence type="ECO:0000313" key="8">
    <source>
        <dbReference type="Proteomes" id="UP000579945"/>
    </source>
</evidence>
<dbReference type="GO" id="GO:0032259">
    <property type="term" value="P:methylation"/>
    <property type="evidence" value="ECO:0007669"/>
    <property type="project" value="UniProtKB-KW"/>
</dbReference>
<sequence length="277" mass="30616">MSMDDEVQARSVMLTSDWMAVIRSREHAQADAYLDDPCAAAFVTSESEASYDEIRSKGLPSEVVPIRGRLGDLTLLDSGVRQAVCLGSGTDSRAYRLPLDQGFSYYEVDLPGQLAGKAELLGAAGFTARCRVEVVEADLREDGWTVALLAAGFDPEQPVHWIAEGLFYYLTKPQGRALAEAMSVLSAPGSWLTFDGPHDRFLTDPARQDFLREMSERGSPFVGSFRDPVEWLAPYGWSAQAALHGDIAEGRCDWLPPLPERLRTTIQDVWFVRARQA</sequence>
<keyword evidence="8" id="KW-1185">Reference proteome</keyword>
<dbReference type="EC" id="2.1.1.-" evidence="6"/>
<accession>A0A7W5VAF9</accession>
<evidence type="ECO:0000256" key="5">
    <source>
        <dbReference type="ARBA" id="ARBA00022691"/>
    </source>
</evidence>
<keyword evidence="5 6" id="KW-0949">S-adenosyl-L-methionine</keyword>
<gene>
    <name evidence="7" type="ORF">FHR33_003964</name>
</gene>
<name>A0A7W5VAF9_9ACTN</name>
<comment type="function">
    <text evidence="1 6">Exhibits S-adenosyl-L-methionine-dependent methyltransferase activity.</text>
</comment>
<dbReference type="InterPro" id="IPR011610">
    <property type="entry name" value="SAM_mthyl_Trfase_ML2640-like"/>
</dbReference>